<protein>
    <submittedName>
        <fullName evidence="2">Biofilm PGA synthesis protein PgaD</fullName>
    </submittedName>
</protein>
<feature type="transmembrane region" description="Helical" evidence="1">
    <location>
        <begin position="68"/>
        <end position="90"/>
    </location>
</feature>
<feature type="transmembrane region" description="Helical" evidence="1">
    <location>
        <begin position="21"/>
        <end position="48"/>
    </location>
</feature>
<dbReference type="OrthoDB" id="8587176at2"/>
<keyword evidence="1" id="KW-0472">Membrane</keyword>
<comment type="caution">
    <text evidence="2">The sequence shown here is derived from an EMBL/GenBank/DDBJ whole genome shotgun (WGS) entry which is preliminary data.</text>
</comment>
<reference evidence="2 3" key="1">
    <citation type="submission" date="2019-03" db="EMBL/GenBank/DDBJ databases">
        <title>Genomic Encyclopedia of Type Strains, Phase III (KMG-III): the genomes of soil and plant-associated and newly described type strains.</title>
        <authorList>
            <person name="Whitman W."/>
        </authorList>
    </citation>
    <scope>NUCLEOTIDE SEQUENCE [LARGE SCALE GENOMIC DNA]</scope>
    <source>
        <strain evidence="2 3">CECT 8976</strain>
    </source>
</reference>
<dbReference type="Pfam" id="PF13994">
    <property type="entry name" value="PgaD"/>
    <property type="match status" value="1"/>
</dbReference>
<accession>A0A4R7B1M7</accession>
<dbReference type="InterPro" id="IPR023829">
    <property type="entry name" value="PGA_PgaD"/>
</dbReference>
<keyword evidence="1" id="KW-0812">Transmembrane</keyword>
<organism evidence="2 3">
    <name type="scientific">Paludibacterium purpuratum</name>
    <dbReference type="NCBI Taxonomy" id="1144873"/>
    <lineage>
        <taxon>Bacteria</taxon>
        <taxon>Pseudomonadati</taxon>
        <taxon>Pseudomonadota</taxon>
        <taxon>Betaproteobacteria</taxon>
        <taxon>Neisseriales</taxon>
        <taxon>Chromobacteriaceae</taxon>
        <taxon>Paludibacterium</taxon>
    </lineage>
</organism>
<dbReference type="RefSeq" id="WP_133681820.1">
    <property type="nucleotide sequence ID" value="NZ_SNZP01000010.1"/>
</dbReference>
<sequence length="168" mass="18353">MSTRHDLIIEARHVLTLRQRALSWLLTLLGWGIWCYLWLPALALALVLNFDPDIQPGSGNLRESLDILLIYGSIAVGLGGALVLWSRINLWRFSGMDRRSPIANASLAEIADDLALSFSMLKSGQEGKIVVVHHGPEGGIIGIDVALPLHAPSTDMKSPDNRKPVMSV</sequence>
<name>A0A4R7B1M7_9NEIS</name>
<evidence type="ECO:0000313" key="3">
    <source>
        <dbReference type="Proteomes" id="UP000295611"/>
    </source>
</evidence>
<dbReference type="Proteomes" id="UP000295611">
    <property type="component" value="Unassembled WGS sequence"/>
</dbReference>
<dbReference type="AlphaFoldDB" id="A0A4R7B1M7"/>
<dbReference type="NCBIfam" id="TIGR03940">
    <property type="entry name" value="PGA_PgaD"/>
    <property type="match status" value="1"/>
</dbReference>
<dbReference type="EMBL" id="SNZP01000010">
    <property type="protein sequence ID" value="TDR76621.1"/>
    <property type="molecule type" value="Genomic_DNA"/>
</dbReference>
<gene>
    <name evidence="2" type="ORF">DFP86_11047</name>
</gene>
<proteinExistence type="predicted"/>
<dbReference type="GO" id="GO:0043709">
    <property type="term" value="P:cell adhesion involved in single-species biofilm formation"/>
    <property type="evidence" value="ECO:0007669"/>
    <property type="project" value="InterPro"/>
</dbReference>
<keyword evidence="3" id="KW-1185">Reference proteome</keyword>
<keyword evidence="1" id="KW-1133">Transmembrane helix</keyword>
<evidence type="ECO:0000256" key="1">
    <source>
        <dbReference type="SAM" id="Phobius"/>
    </source>
</evidence>
<evidence type="ECO:0000313" key="2">
    <source>
        <dbReference type="EMBL" id="TDR76621.1"/>
    </source>
</evidence>